<organism evidence="1 2">
    <name type="scientific">Eumeta variegata</name>
    <name type="common">Bagworm moth</name>
    <name type="synonym">Eumeta japonica</name>
    <dbReference type="NCBI Taxonomy" id="151549"/>
    <lineage>
        <taxon>Eukaryota</taxon>
        <taxon>Metazoa</taxon>
        <taxon>Ecdysozoa</taxon>
        <taxon>Arthropoda</taxon>
        <taxon>Hexapoda</taxon>
        <taxon>Insecta</taxon>
        <taxon>Pterygota</taxon>
        <taxon>Neoptera</taxon>
        <taxon>Endopterygota</taxon>
        <taxon>Lepidoptera</taxon>
        <taxon>Glossata</taxon>
        <taxon>Ditrysia</taxon>
        <taxon>Tineoidea</taxon>
        <taxon>Psychidae</taxon>
        <taxon>Oiketicinae</taxon>
        <taxon>Eumeta</taxon>
    </lineage>
</organism>
<name>A0A4C1XDM8_EUMVA</name>
<accession>A0A4C1XDM8</accession>
<evidence type="ECO:0000313" key="2">
    <source>
        <dbReference type="Proteomes" id="UP000299102"/>
    </source>
</evidence>
<protein>
    <submittedName>
        <fullName evidence="1">Uncharacterized protein</fullName>
    </submittedName>
</protein>
<dbReference type="AlphaFoldDB" id="A0A4C1XDM8"/>
<evidence type="ECO:0000313" key="1">
    <source>
        <dbReference type="EMBL" id="GBP61966.1"/>
    </source>
</evidence>
<keyword evidence="2" id="KW-1185">Reference proteome</keyword>
<sequence length="87" mass="9779">MEMLSARDCLFGALTKASRRRRYVTDLICSGPSIRDAGRARSSPNLMLYSSGSSALMTLLLDTQLFTARREPALTNRYSDIHFLLHI</sequence>
<dbReference type="Proteomes" id="UP000299102">
    <property type="component" value="Unassembled WGS sequence"/>
</dbReference>
<dbReference type="EMBL" id="BGZK01000827">
    <property type="protein sequence ID" value="GBP61966.1"/>
    <property type="molecule type" value="Genomic_DNA"/>
</dbReference>
<reference evidence="1 2" key="1">
    <citation type="journal article" date="2019" name="Commun. Biol.">
        <title>The bagworm genome reveals a unique fibroin gene that provides high tensile strength.</title>
        <authorList>
            <person name="Kono N."/>
            <person name="Nakamura H."/>
            <person name="Ohtoshi R."/>
            <person name="Tomita M."/>
            <person name="Numata K."/>
            <person name="Arakawa K."/>
        </authorList>
    </citation>
    <scope>NUCLEOTIDE SEQUENCE [LARGE SCALE GENOMIC DNA]</scope>
</reference>
<comment type="caution">
    <text evidence="1">The sequence shown here is derived from an EMBL/GenBank/DDBJ whole genome shotgun (WGS) entry which is preliminary data.</text>
</comment>
<gene>
    <name evidence="1" type="ORF">EVAR_45023_1</name>
</gene>
<proteinExistence type="predicted"/>